<keyword evidence="2" id="KW-0677">Repeat</keyword>
<dbReference type="PANTHER" id="PTHR22844">
    <property type="entry name" value="F-BOX AND WD40 DOMAIN PROTEIN"/>
    <property type="match status" value="1"/>
</dbReference>
<reference evidence="4" key="1">
    <citation type="submission" date="2016-02" db="EMBL/GenBank/DDBJ databases">
        <title>WGS assembly of Manihot esculenta.</title>
        <authorList>
            <person name="Bredeson J.V."/>
            <person name="Prochnik S.E."/>
            <person name="Lyons J.B."/>
            <person name="Schmutz J."/>
            <person name="Grimwood J."/>
            <person name="Vrebalov J."/>
            <person name="Bart R.S."/>
            <person name="Amuge T."/>
            <person name="Ferguson M.E."/>
            <person name="Green R."/>
            <person name="Putnam N."/>
            <person name="Stites J."/>
            <person name="Rounsley S."/>
            <person name="Rokhsar D.S."/>
        </authorList>
    </citation>
    <scope>NUCLEOTIDE SEQUENCE [LARGE SCALE GENOMIC DNA]</scope>
    <source>
        <tissue evidence="4">Leaf</tissue>
    </source>
</reference>
<sequence length="315" mass="35219">MDSDVLHQCIIEVSQKLNSHLQSPKHNCVTTLKTPTPRISCLAVHNIFLYAASINEINSIAFHKAKIFTAHQDCKIRVWQISHSKQHHLISTLPTLKDRFRHFVFPRNYVSVRRTLGYSFRSFKTWNVENNRCLESISSAHQDAVNTLVVCENGTVYTGCADGLIRVWEKVGKEKHHSLVATLEKHKPTVNALALNGDGSMLFSGGCDSITVWERKGNEHQMVFVEALRGHAGPILCMVTVDHLLVSGSSDRTVRIWQKGKRHGYNCVVVLEGHEQPVKSVVAVAGRDEYENGGSSLSICSGSLDGEIKVWEVRT</sequence>
<dbReference type="InterPro" id="IPR036322">
    <property type="entry name" value="WD40_repeat_dom_sf"/>
</dbReference>
<dbReference type="SUPFAM" id="SSF50978">
    <property type="entry name" value="WD40 repeat-like"/>
    <property type="match status" value="1"/>
</dbReference>
<dbReference type="STRING" id="3983.A0A2C9VPZ1"/>
<dbReference type="PROSITE" id="PS50294">
    <property type="entry name" value="WD_REPEATS_REGION"/>
    <property type="match status" value="2"/>
</dbReference>
<dbReference type="InterPro" id="IPR001680">
    <property type="entry name" value="WD40_rpt"/>
</dbReference>
<dbReference type="PROSITE" id="PS00678">
    <property type="entry name" value="WD_REPEATS_1"/>
    <property type="match status" value="1"/>
</dbReference>
<accession>A0A2C9VPZ1</accession>
<evidence type="ECO:0000256" key="3">
    <source>
        <dbReference type="PROSITE-ProRule" id="PRU00221"/>
    </source>
</evidence>
<dbReference type="PROSITE" id="PS50082">
    <property type="entry name" value="WD_REPEATS_2"/>
    <property type="match status" value="3"/>
</dbReference>
<dbReference type="InterPro" id="IPR020472">
    <property type="entry name" value="WD40_PAC1"/>
</dbReference>
<feature type="repeat" description="WD" evidence="3">
    <location>
        <begin position="138"/>
        <end position="169"/>
    </location>
</feature>
<dbReference type="Gene3D" id="2.130.10.10">
    <property type="entry name" value="YVTN repeat-like/Quinoprotein amine dehydrogenase"/>
    <property type="match status" value="2"/>
</dbReference>
<evidence type="ECO:0000313" key="4">
    <source>
        <dbReference type="EMBL" id="OAY47875.1"/>
    </source>
</evidence>
<dbReference type="PRINTS" id="PR00320">
    <property type="entry name" value="GPROTEINBRPT"/>
</dbReference>
<dbReference type="InterPro" id="IPR015943">
    <property type="entry name" value="WD40/YVTN_repeat-like_dom_sf"/>
</dbReference>
<name>A0A2C9VPZ1_MANES</name>
<dbReference type="Pfam" id="PF00400">
    <property type="entry name" value="WD40"/>
    <property type="match status" value="4"/>
</dbReference>
<dbReference type="PANTHER" id="PTHR22844:SF324">
    <property type="entry name" value="TRANSDUCIN_WD40 REPEAT PROTEIN"/>
    <property type="match status" value="1"/>
</dbReference>
<evidence type="ECO:0000256" key="2">
    <source>
        <dbReference type="ARBA" id="ARBA00022737"/>
    </source>
</evidence>
<protein>
    <submittedName>
        <fullName evidence="4">Uncharacterized protein</fullName>
    </submittedName>
</protein>
<dbReference type="AlphaFoldDB" id="A0A2C9VPZ1"/>
<dbReference type="InterPro" id="IPR045182">
    <property type="entry name" value="JINGUBANG-like"/>
</dbReference>
<feature type="repeat" description="WD" evidence="3">
    <location>
        <begin position="228"/>
        <end position="258"/>
    </location>
</feature>
<dbReference type="SMART" id="SM00320">
    <property type="entry name" value="WD40"/>
    <property type="match status" value="5"/>
</dbReference>
<keyword evidence="1 3" id="KW-0853">WD repeat</keyword>
<dbReference type="EMBL" id="CM004392">
    <property type="protein sequence ID" value="OAY47875.1"/>
    <property type="molecule type" value="Genomic_DNA"/>
</dbReference>
<organism evidence="4">
    <name type="scientific">Manihot esculenta</name>
    <name type="common">Cassava</name>
    <name type="synonym">Jatropha manihot</name>
    <dbReference type="NCBI Taxonomy" id="3983"/>
    <lineage>
        <taxon>Eukaryota</taxon>
        <taxon>Viridiplantae</taxon>
        <taxon>Streptophyta</taxon>
        <taxon>Embryophyta</taxon>
        <taxon>Tracheophyta</taxon>
        <taxon>Spermatophyta</taxon>
        <taxon>Magnoliopsida</taxon>
        <taxon>eudicotyledons</taxon>
        <taxon>Gunneridae</taxon>
        <taxon>Pentapetalae</taxon>
        <taxon>rosids</taxon>
        <taxon>fabids</taxon>
        <taxon>Malpighiales</taxon>
        <taxon>Euphorbiaceae</taxon>
        <taxon>Crotonoideae</taxon>
        <taxon>Manihoteae</taxon>
        <taxon>Manihot</taxon>
    </lineage>
</organism>
<dbReference type="InterPro" id="IPR019775">
    <property type="entry name" value="WD40_repeat_CS"/>
</dbReference>
<proteinExistence type="predicted"/>
<feature type="repeat" description="WD" evidence="3">
    <location>
        <begin position="299"/>
        <end position="315"/>
    </location>
</feature>
<evidence type="ECO:0000256" key="1">
    <source>
        <dbReference type="ARBA" id="ARBA00022574"/>
    </source>
</evidence>
<gene>
    <name evidence="4" type="ORF">MANES_06G112500</name>
</gene>